<sequence length="210" mass="23682">MKNLKFATLVSGLFLAFQVSFAQRIDLRSGDVAVLEGQKVLNVQYDYSDFGVGKFATEKEYLDKKSAEYNAKEAGKGDEWKKAWVADRKNRYEPKFEELFNKGLEEKGLKAIQGSQDAKYTLIIKTVFLEPGFNVGVMRKNAYLNYKVDLIETSGKSTVAEMVLNNVPGGQFMGMDYDAGTRIAESYAKAGKILAAYVDKKLKLLHYYLF</sequence>
<name>A0A1H6T9R5_9BACT</name>
<reference evidence="2 3" key="1">
    <citation type="submission" date="2016-10" db="EMBL/GenBank/DDBJ databases">
        <authorList>
            <person name="de Groot N.N."/>
        </authorList>
    </citation>
    <scope>NUCLEOTIDE SEQUENCE [LARGE SCALE GENOMIC DNA]</scope>
    <source>
        <strain evidence="2 3">DSM 19938</strain>
    </source>
</reference>
<dbReference type="RefSeq" id="WP_090334938.1">
    <property type="nucleotide sequence ID" value="NZ_FNXY01000003.1"/>
</dbReference>
<evidence type="ECO:0008006" key="4">
    <source>
        <dbReference type="Google" id="ProtNLM"/>
    </source>
</evidence>
<protein>
    <recommendedName>
        <fullName evidence="4">DUF4468 domain-containing protein</fullName>
    </recommendedName>
</protein>
<dbReference type="STRING" id="408657.SAMN04487995_1916"/>
<dbReference type="Proteomes" id="UP000199532">
    <property type="component" value="Unassembled WGS sequence"/>
</dbReference>
<keyword evidence="1" id="KW-0732">Signal</keyword>
<evidence type="ECO:0000313" key="3">
    <source>
        <dbReference type="Proteomes" id="UP000199532"/>
    </source>
</evidence>
<proteinExistence type="predicted"/>
<accession>A0A1H6T9R5</accession>
<dbReference type="EMBL" id="FNXY01000003">
    <property type="protein sequence ID" value="SEI73060.1"/>
    <property type="molecule type" value="Genomic_DNA"/>
</dbReference>
<dbReference type="AlphaFoldDB" id="A0A1H6T9R5"/>
<gene>
    <name evidence="2" type="ORF">SAMN04487995_1916</name>
</gene>
<evidence type="ECO:0000256" key="1">
    <source>
        <dbReference type="SAM" id="SignalP"/>
    </source>
</evidence>
<evidence type="ECO:0000313" key="2">
    <source>
        <dbReference type="EMBL" id="SEI73060.1"/>
    </source>
</evidence>
<organism evidence="2 3">
    <name type="scientific">Dyadobacter koreensis</name>
    <dbReference type="NCBI Taxonomy" id="408657"/>
    <lineage>
        <taxon>Bacteria</taxon>
        <taxon>Pseudomonadati</taxon>
        <taxon>Bacteroidota</taxon>
        <taxon>Cytophagia</taxon>
        <taxon>Cytophagales</taxon>
        <taxon>Spirosomataceae</taxon>
        <taxon>Dyadobacter</taxon>
    </lineage>
</organism>
<feature type="signal peptide" evidence="1">
    <location>
        <begin position="1"/>
        <end position="22"/>
    </location>
</feature>
<dbReference type="OrthoDB" id="1151160at2"/>
<feature type="chain" id="PRO_5011468255" description="DUF4468 domain-containing protein" evidence="1">
    <location>
        <begin position="23"/>
        <end position="210"/>
    </location>
</feature>
<keyword evidence="3" id="KW-1185">Reference proteome</keyword>